<dbReference type="AlphaFoldDB" id="A0A158F5W5"/>
<protein>
    <submittedName>
        <fullName evidence="5">ATP-dependent transcription regulator LuxR</fullName>
    </submittedName>
</protein>
<dbReference type="SMART" id="SM00421">
    <property type="entry name" value="HTH_LUXR"/>
    <property type="match status" value="1"/>
</dbReference>
<dbReference type="InterPro" id="IPR016032">
    <property type="entry name" value="Sig_transdc_resp-reg_C-effctor"/>
</dbReference>
<evidence type="ECO:0000313" key="6">
    <source>
        <dbReference type="Proteomes" id="UP000054770"/>
    </source>
</evidence>
<dbReference type="Pfam" id="PF13191">
    <property type="entry name" value="AAA_16"/>
    <property type="match status" value="1"/>
</dbReference>
<name>A0A158F5W5_9BURK</name>
<dbReference type="Proteomes" id="UP000054770">
    <property type="component" value="Unassembled WGS sequence"/>
</dbReference>
<dbReference type="PANTHER" id="PTHR44688">
    <property type="entry name" value="DNA-BINDING TRANSCRIPTIONAL ACTIVATOR DEVR_DOSR"/>
    <property type="match status" value="1"/>
</dbReference>
<proteinExistence type="predicted"/>
<sequence>MPPRGSRNLIPRDALMARMVDGRRRRCLVVQGAAGSGKTSALVEWRKALISLNFDIAWLSLAPEDNGLSRFFDCLLASLAEVDSAIVRTAALLMGHDSNDSAVEHWVITLVEAIAQRQRDLVLVLDDIHHIDDRRIMQALQWLLDYAPPQLHVAFGSRSALPLSLARLRAQDQVEEIDLRDLRFTAAESERFLREQLGRIDKRDAEILHELTDGWVAGLQLFAIDLKAKQGAPYSREQIRDARTFASYFEREVLVRLSPGDLDLLTRVAVCSRFCASLCASLSGRPQALARKMTWLTQMDSNNLFITQVQSHERETWYRLHPLLREVLLERVARLPEAEQRALHSAAWNWFASRGYLDEAVHHAVQADDANAATEMVESCVEDLLTRGDVGQLAGLLRNLPPEHVEASVDLQLAAAQIQLYAQDIEGLEGSLQRIESKRASLEACQTYGLNVLRAGLALRLDDPDAVFAIRDELLNVPSDASDRVRASGATALSWMFMCRGEYAQMHQILDEAQEHGGAPFQQMAGRCIGAMSLTIAGHMARAEQILREVLEESERSGPPYVGMACMAAGILSYALYESNQPEAAIRMMAPRIELLERVSIPDTVIRALYTLAACHWQAGRKLEAHASLDRLEDYAVRHQLDRLLVFTLMARLRFHLWQDSMDHAHANLLRMESIAARYAGPSRIVAAEINGVAEHGRIIMMLHERDFAGASARIDTLIPAIEAMGRSRRLVALHAQSAVARQALGYGQSAREHMLTALTLAHNSGIVRTLLDASPAVPQMLGALIEEGVLDPVLAFYAKRLQAAAAAGPASVTAAKPVATAMVEALSEREREVLSLVAQAMPNKKIARAINVSPETVKWHLKNIFGKLGVAGRDEAVGRARDLKISLMDPYPLDDTKQDR</sequence>
<dbReference type="Gene3D" id="1.10.10.10">
    <property type="entry name" value="Winged helix-like DNA-binding domain superfamily/Winged helix DNA-binding domain"/>
    <property type="match status" value="1"/>
</dbReference>
<dbReference type="InterPro" id="IPR011990">
    <property type="entry name" value="TPR-like_helical_dom_sf"/>
</dbReference>
<gene>
    <name evidence="5" type="ORF">AWB68_00314</name>
</gene>
<organism evidence="5 6">
    <name type="scientific">Caballeronia choica</name>
    <dbReference type="NCBI Taxonomy" id="326476"/>
    <lineage>
        <taxon>Bacteria</taxon>
        <taxon>Pseudomonadati</taxon>
        <taxon>Pseudomonadota</taxon>
        <taxon>Betaproteobacteria</taxon>
        <taxon>Burkholderiales</taxon>
        <taxon>Burkholderiaceae</taxon>
        <taxon>Caballeronia</taxon>
    </lineage>
</organism>
<dbReference type="InterPro" id="IPR059106">
    <property type="entry name" value="WHD_MalT"/>
</dbReference>
<dbReference type="Pfam" id="PF25873">
    <property type="entry name" value="WHD_MalT"/>
    <property type="match status" value="1"/>
</dbReference>
<comment type="caution">
    <text evidence="5">The sequence shown here is derived from an EMBL/GenBank/DDBJ whole genome shotgun (WGS) entry which is preliminary data.</text>
</comment>
<evidence type="ECO:0000256" key="1">
    <source>
        <dbReference type="ARBA" id="ARBA00023015"/>
    </source>
</evidence>
<evidence type="ECO:0000256" key="3">
    <source>
        <dbReference type="ARBA" id="ARBA00023163"/>
    </source>
</evidence>
<feature type="domain" description="HTH luxR-type" evidence="4">
    <location>
        <begin position="820"/>
        <end position="885"/>
    </location>
</feature>
<accession>A0A158F5W5</accession>
<dbReference type="Gene3D" id="1.25.40.10">
    <property type="entry name" value="Tetratricopeptide repeat domain"/>
    <property type="match status" value="1"/>
</dbReference>
<dbReference type="GO" id="GO:0003677">
    <property type="term" value="F:DNA binding"/>
    <property type="evidence" value="ECO:0007669"/>
    <property type="project" value="UniProtKB-KW"/>
</dbReference>
<evidence type="ECO:0000256" key="2">
    <source>
        <dbReference type="ARBA" id="ARBA00023125"/>
    </source>
</evidence>
<dbReference type="GO" id="GO:0006355">
    <property type="term" value="P:regulation of DNA-templated transcription"/>
    <property type="evidence" value="ECO:0007669"/>
    <property type="project" value="InterPro"/>
</dbReference>
<dbReference type="InterPro" id="IPR036388">
    <property type="entry name" value="WH-like_DNA-bd_sf"/>
</dbReference>
<dbReference type="RefSeq" id="WP_235028154.1">
    <property type="nucleotide sequence ID" value="NZ_FCON02000002.1"/>
</dbReference>
<dbReference type="PROSITE" id="PS50043">
    <property type="entry name" value="HTH_LUXR_2"/>
    <property type="match status" value="1"/>
</dbReference>
<keyword evidence="6" id="KW-1185">Reference proteome</keyword>
<dbReference type="InterPro" id="IPR041664">
    <property type="entry name" value="AAA_16"/>
</dbReference>
<evidence type="ECO:0000313" key="5">
    <source>
        <dbReference type="EMBL" id="SAL15073.1"/>
    </source>
</evidence>
<dbReference type="EMBL" id="FCON02000002">
    <property type="protein sequence ID" value="SAL15073.1"/>
    <property type="molecule type" value="Genomic_DNA"/>
</dbReference>
<dbReference type="SUPFAM" id="SSF46894">
    <property type="entry name" value="C-terminal effector domain of the bipartite response regulators"/>
    <property type="match status" value="1"/>
</dbReference>
<keyword evidence="2" id="KW-0238">DNA-binding</keyword>
<dbReference type="SUPFAM" id="SSF52540">
    <property type="entry name" value="P-loop containing nucleoside triphosphate hydrolases"/>
    <property type="match status" value="1"/>
</dbReference>
<dbReference type="Gene3D" id="3.40.50.300">
    <property type="entry name" value="P-loop containing nucleotide triphosphate hydrolases"/>
    <property type="match status" value="1"/>
</dbReference>
<dbReference type="Pfam" id="PF00196">
    <property type="entry name" value="GerE"/>
    <property type="match status" value="1"/>
</dbReference>
<keyword evidence="1" id="KW-0805">Transcription regulation</keyword>
<reference evidence="5" key="1">
    <citation type="submission" date="2016-01" db="EMBL/GenBank/DDBJ databases">
        <authorList>
            <person name="Peeters C."/>
        </authorList>
    </citation>
    <scope>NUCLEOTIDE SEQUENCE [LARGE SCALE GENOMIC DNA]</scope>
    <source>
        <strain evidence="5">LMG 22940</strain>
    </source>
</reference>
<dbReference type="CDD" id="cd06170">
    <property type="entry name" value="LuxR_C_like"/>
    <property type="match status" value="1"/>
</dbReference>
<dbReference type="InterPro" id="IPR041617">
    <property type="entry name" value="TPR_MalT"/>
</dbReference>
<dbReference type="InterPro" id="IPR027417">
    <property type="entry name" value="P-loop_NTPase"/>
</dbReference>
<keyword evidence="3" id="KW-0804">Transcription</keyword>
<dbReference type="PRINTS" id="PR00038">
    <property type="entry name" value="HTHLUXR"/>
</dbReference>
<dbReference type="Pfam" id="PF17874">
    <property type="entry name" value="TPR_MalT"/>
    <property type="match status" value="1"/>
</dbReference>
<dbReference type="InterPro" id="IPR000792">
    <property type="entry name" value="Tscrpt_reg_LuxR_C"/>
</dbReference>
<dbReference type="PANTHER" id="PTHR44688:SF16">
    <property type="entry name" value="DNA-BINDING TRANSCRIPTIONAL ACTIVATOR DEVR_DOSR"/>
    <property type="match status" value="1"/>
</dbReference>
<evidence type="ECO:0000259" key="4">
    <source>
        <dbReference type="PROSITE" id="PS50043"/>
    </source>
</evidence>